<dbReference type="Proteomes" id="UP000189670">
    <property type="component" value="Unassembled WGS sequence"/>
</dbReference>
<evidence type="ECO:0000313" key="2">
    <source>
        <dbReference type="Proteomes" id="UP000189670"/>
    </source>
</evidence>
<organism evidence="1 2">
    <name type="scientific">Candidatus Magnetoglobus multicellularis str. Araruama</name>
    <dbReference type="NCBI Taxonomy" id="890399"/>
    <lineage>
        <taxon>Bacteria</taxon>
        <taxon>Pseudomonadati</taxon>
        <taxon>Thermodesulfobacteriota</taxon>
        <taxon>Desulfobacteria</taxon>
        <taxon>Desulfobacterales</taxon>
        <taxon>Desulfobacteraceae</taxon>
        <taxon>Candidatus Magnetoglobus</taxon>
    </lineage>
</organism>
<gene>
    <name evidence="1" type="ORF">OMM_13458</name>
</gene>
<comment type="caution">
    <text evidence="1">The sequence shown here is derived from an EMBL/GenBank/DDBJ whole genome shotgun (WGS) entry which is preliminary data.</text>
</comment>
<accession>A0A1V1NTQ5</accession>
<name>A0A1V1NTQ5_9BACT</name>
<dbReference type="AlphaFoldDB" id="A0A1V1NTQ5"/>
<reference evidence="2" key="1">
    <citation type="submission" date="2012-11" db="EMBL/GenBank/DDBJ databases">
        <authorList>
            <person name="Lucero-Rivera Y.E."/>
            <person name="Tovar-Ramirez D."/>
        </authorList>
    </citation>
    <scope>NUCLEOTIDE SEQUENCE [LARGE SCALE GENOMIC DNA]</scope>
    <source>
        <strain evidence="2">Araruama</strain>
    </source>
</reference>
<dbReference type="EMBL" id="ATBP01002349">
    <property type="protein sequence ID" value="ETR65958.1"/>
    <property type="molecule type" value="Genomic_DNA"/>
</dbReference>
<sequence>MGSIQFLFFDSNTNTYEIFEKDNPIYENDIPMRCNCICNYDFKCDLPEMSQEEIKVRLIRHITDQTETPGVQWTGILNLSENHGNENIKDN</sequence>
<evidence type="ECO:0000313" key="1">
    <source>
        <dbReference type="EMBL" id="ETR65958.1"/>
    </source>
</evidence>
<protein>
    <submittedName>
        <fullName evidence="1">Uncharacterized protein</fullName>
    </submittedName>
</protein>
<proteinExistence type="predicted"/>